<evidence type="ECO:0000256" key="3">
    <source>
        <dbReference type="SAM" id="SignalP"/>
    </source>
</evidence>
<dbReference type="InterPro" id="IPR002762">
    <property type="entry name" value="CbiX-like"/>
</dbReference>
<dbReference type="RefSeq" id="WP_345373791.1">
    <property type="nucleotide sequence ID" value="NZ_BAABJX010000052.1"/>
</dbReference>
<dbReference type="PANTHER" id="PTHR33542">
    <property type="entry name" value="SIROHYDROCHLORIN FERROCHELATASE, CHLOROPLASTIC"/>
    <property type="match status" value="1"/>
</dbReference>
<dbReference type="EMBL" id="BAABJX010000052">
    <property type="protein sequence ID" value="GAA4845643.1"/>
    <property type="molecule type" value="Genomic_DNA"/>
</dbReference>
<accession>A0ABP9DKW9</accession>
<gene>
    <name evidence="4" type="ORF">GCM10023331_33020</name>
</gene>
<evidence type="ECO:0008006" key="6">
    <source>
        <dbReference type="Google" id="ProtNLM"/>
    </source>
</evidence>
<feature type="signal peptide" evidence="3">
    <location>
        <begin position="1"/>
        <end position="26"/>
    </location>
</feature>
<dbReference type="Proteomes" id="UP001500298">
    <property type="component" value="Unassembled WGS sequence"/>
</dbReference>
<protein>
    <recommendedName>
        <fullName evidence="6">Cobalamin biosynthesis protein CbiX</fullName>
    </recommendedName>
</protein>
<name>A0ABP9DKW9_9BACT</name>
<evidence type="ECO:0000313" key="4">
    <source>
        <dbReference type="EMBL" id="GAA4845643.1"/>
    </source>
</evidence>
<keyword evidence="2" id="KW-0456">Lyase</keyword>
<dbReference type="SUPFAM" id="SSF53800">
    <property type="entry name" value="Chelatase"/>
    <property type="match status" value="1"/>
</dbReference>
<feature type="chain" id="PRO_5045909672" description="Cobalamin biosynthesis protein CbiX" evidence="3">
    <location>
        <begin position="27"/>
        <end position="308"/>
    </location>
</feature>
<organism evidence="4 5">
    <name type="scientific">Algivirga pacifica</name>
    <dbReference type="NCBI Taxonomy" id="1162670"/>
    <lineage>
        <taxon>Bacteria</taxon>
        <taxon>Pseudomonadati</taxon>
        <taxon>Bacteroidota</taxon>
        <taxon>Cytophagia</taxon>
        <taxon>Cytophagales</taxon>
        <taxon>Flammeovirgaceae</taxon>
        <taxon>Algivirga</taxon>
    </lineage>
</organism>
<keyword evidence="3" id="KW-0732">Signal</keyword>
<reference evidence="5" key="1">
    <citation type="journal article" date="2019" name="Int. J. Syst. Evol. Microbiol.">
        <title>The Global Catalogue of Microorganisms (GCM) 10K type strain sequencing project: providing services to taxonomists for standard genome sequencing and annotation.</title>
        <authorList>
            <consortium name="The Broad Institute Genomics Platform"/>
            <consortium name="The Broad Institute Genome Sequencing Center for Infectious Disease"/>
            <person name="Wu L."/>
            <person name="Ma J."/>
        </authorList>
    </citation>
    <scope>NUCLEOTIDE SEQUENCE [LARGE SCALE GENOMIC DNA]</scope>
    <source>
        <strain evidence="5">JCM 18326</strain>
    </source>
</reference>
<dbReference type="CDD" id="cd03416">
    <property type="entry name" value="CbiX_SirB_N"/>
    <property type="match status" value="1"/>
</dbReference>
<proteinExistence type="predicted"/>
<sequence>MKLITNTLWTLLVTMLLFSCSAEQQASKGSANHSDQPKVGVLLVNHGSVSENWRNMLLDIEANVEDSIMASGVVSEVRTAFMEYTEPSIATQLKWFDQEGYDEVVIVPIFLTISSHTNKDIPTIAGIANNPDVKKQLESEKIETYKAKAKVTIAPLLDYPSVLKKNITRRVKALSDGSGNEGVALIAYGDAEFNQQWEEMVEDLGKYLKVQTGIGTISYGWCGHLVRYSSEPTKKAIEQVLELEDKAIVIPVLVANDEYFQGEIIQKGVDMIGDKDKVIYKQDAILPDPYINQWVIDIVKQTVEEVVL</sequence>
<dbReference type="Gene3D" id="3.40.50.1400">
    <property type="match status" value="1"/>
</dbReference>
<dbReference type="PROSITE" id="PS51257">
    <property type="entry name" value="PROKAR_LIPOPROTEIN"/>
    <property type="match status" value="1"/>
</dbReference>
<evidence type="ECO:0000256" key="2">
    <source>
        <dbReference type="ARBA" id="ARBA00023239"/>
    </source>
</evidence>
<keyword evidence="5" id="KW-1185">Reference proteome</keyword>
<evidence type="ECO:0000256" key="1">
    <source>
        <dbReference type="ARBA" id="ARBA00022723"/>
    </source>
</evidence>
<dbReference type="Pfam" id="PF01903">
    <property type="entry name" value="CbiX"/>
    <property type="match status" value="1"/>
</dbReference>
<comment type="caution">
    <text evidence="4">The sequence shown here is derived from an EMBL/GenBank/DDBJ whole genome shotgun (WGS) entry which is preliminary data.</text>
</comment>
<keyword evidence="1" id="KW-0479">Metal-binding</keyword>
<dbReference type="InterPro" id="IPR050963">
    <property type="entry name" value="Sirohydro_Cobaltochel/CbiX"/>
</dbReference>
<evidence type="ECO:0000313" key="5">
    <source>
        <dbReference type="Proteomes" id="UP001500298"/>
    </source>
</evidence>
<dbReference type="PANTHER" id="PTHR33542:SF3">
    <property type="entry name" value="SIROHYDROCHLORIN FERROCHELATASE, CHLOROPLASTIC"/>
    <property type="match status" value="1"/>
</dbReference>